<name>A0A1V9X614_9ACAR</name>
<sequence length="44" mass="4947">MSTLRVSLGKHCFLPMSGCASLFHMPNITHQQMVHELPEVLPDL</sequence>
<dbReference type="AlphaFoldDB" id="A0A1V9X614"/>
<dbReference type="InParanoid" id="A0A1V9X614"/>
<reference evidence="1 2" key="1">
    <citation type="journal article" date="2017" name="Gigascience">
        <title>Draft genome of the honey bee ectoparasitic mite, Tropilaelaps mercedesae, is shaped by the parasitic life history.</title>
        <authorList>
            <person name="Dong X."/>
            <person name="Armstrong S.D."/>
            <person name="Xia D."/>
            <person name="Makepeace B.L."/>
            <person name="Darby A.C."/>
            <person name="Kadowaki T."/>
        </authorList>
    </citation>
    <scope>NUCLEOTIDE SEQUENCE [LARGE SCALE GENOMIC DNA]</scope>
    <source>
        <strain evidence="1">Wuxi-XJTLU</strain>
    </source>
</reference>
<protein>
    <submittedName>
        <fullName evidence="1">Uncharacterized protein</fullName>
    </submittedName>
</protein>
<proteinExistence type="predicted"/>
<gene>
    <name evidence="1" type="ORF">BIW11_04510</name>
</gene>
<keyword evidence="2" id="KW-1185">Reference proteome</keyword>
<dbReference type="EMBL" id="MNPL01023459">
    <property type="protein sequence ID" value="OQR68712.1"/>
    <property type="molecule type" value="Genomic_DNA"/>
</dbReference>
<comment type="caution">
    <text evidence="1">The sequence shown here is derived from an EMBL/GenBank/DDBJ whole genome shotgun (WGS) entry which is preliminary data.</text>
</comment>
<evidence type="ECO:0000313" key="1">
    <source>
        <dbReference type="EMBL" id="OQR68712.1"/>
    </source>
</evidence>
<evidence type="ECO:0000313" key="2">
    <source>
        <dbReference type="Proteomes" id="UP000192247"/>
    </source>
</evidence>
<organism evidence="1 2">
    <name type="scientific">Tropilaelaps mercedesae</name>
    <dbReference type="NCBI Taxonomy" id="418985"/>
    <lineage>
        <taxon>Eukaryota</taxon>
        <taxon>Metazoa</taxon>
        <taxon>Ecdysozoa</taxon>
        <taxon>Arthropoda</taxon>
        <taxon>Chelicerata</taxon>
        <taxon>Arachnida</taxon>
        <taxon>Acari</taxon>
        <taxon>Parasitiformes</taxon>
        <taxon>Mesostigmata</taxon>
        <taxon>Gamasina</taxon>
        <taxon>Dermanyssoidea</taxon>
        <taxon>Laelapidae</taxon>
        <taxon>Tropilaelaps</taxon>
    </lineage>
</organism>
<accession>A0A1V9X614</accession>
<dbReference type="Proteomes" id="UP000192247">
    <property type="component" value="Unassembled WGS sequence"/>
</dbReference>